<dbReference type="Pfam" id="PF06824">
    <property type="entry name" value="Glyco_hydro_125"/>
    <property type="match status" value="1"/>
</dbReference>
<dbReference type="InterPro" id="IPR008928">
    <property type="entry name" value="6-hairpin_glycosidase_sf"/>
</dbReference>
<protein>
    <submittedName>
        <fullName evidence="1">Metal-independent alpha-mannosidase</fullName>
    </submittedName>
</protein>
<proteinExistence type="predicted"/>
<dbReference type="InterPro" id="IPR012341">
    <property type="entry name" value="6hp_glycosidase-like_sf"/>
</dbReference>
<dbReference type="PANTHER" id="PTHR31047:SF0">
    <property type="entry name" value="MEIOTICALLY UP-REGULATED GENE 157 PROTEIN"/>
    <property type="match status" value="1"/>
</dbReference>
<evidence type="ECO:0000313" key="1">
    <source>
        <dbReference type="EMBL" id="RIE00337.1"/>
    </source>
</evidence>
<accession>A0A398CKB9</accession>
<dbReference type="OrthoDB" id="181472at2"/>
<dbReference type="EMBL" id="QXJM01000056">
    <property type="protein sequence ID" value="RIE00337.1"/>
    <property type="molecule type" value="Genomic_DNA"/>
</dbReference>
<keyword evidence="2" id="KW-1185">Reference proteome</keyword>
<sequence>MTATTFVLTGDIPAMWLRTRSSRSFTTFRLRPAIRGLQRIIGGLIKRHMACILIDPYANAFNETANDLALERSGRTDMGPWVWERKFELDSMCFSSGLLICIGRKPVS</sequence>
<dbReference type="Gene3D" id="1.50.10.10">
    <property type="match status" value="1"/>
</dbReference>
<name>A0A398CKB9_9BACL</name>
<dbReference type="RefSeq" id="WP_119152453.1">
    <property type="nucleotide sequence ID" value="NZ_QXJM01000056.1"/>
</dbReference>
<reference evidence="1 2" key="1">
    <citation type="submission" date="2018-09" db="EMBL/GenBank/DDBJ databases">
        <title>Cohnella cavernae sp. nov., isolated from a karst cave.</title>
        <authorList>
            <person name="Zhu H."/>
        </authorList>
    </citation>
    <scope>NUCLEOTIDE SEQUENCE [LARGE SCALE GENOMIC DNA]</scope>
    <source>
        <strain evidence="1 2">K2E09-144</strain>
    </source>
</reference>
<dbReference type="Proteomes" id="UP000266340">
    <property type="component" value="Unassembled WGS sequence"/>
</dbReference>
<feature type="non-terminal residue" evidence="1">
    <location>
        <position position="108"/>
    </location>
</feature>
<dbReference type="GO" id="GO:0005975">
    <property type="term" value="P:carbohydrate metabolic process"/>
    <property type="evidence" value="ECO:0007669"/>
    <property type="project" value="InterPro"/>
</dbReference>
<gene>
    <name evidence="1" type="ORF">D3H35_28295</name>
</gene>
<organism evidence="1 2">
    <name type="scientific">Cohnella faecalis</name>
    <dbReference type="NCBI Taxonomy" id="2315694"/>
    <lineage>
        <taxon>Bacteria</taxon>
        <taxon>Bacillati</taxon>
        <taxon>Bacillota</taxon>
        <taxon>Bacilli</taxon>
        <taxon>Bacillales</taxon>
        <taxon>Paenibacillaceae</taxon>
        <taxon>Cohnella</taxon>
    </lineage>
</organism>
<dbReference type="InterPro" id="IPR008313">
    <property type="entry name" value="GH125"/>
</dbReference>
<dbReference type="PANTHER" id="PTHR31047">
    <property type="entry name" value="MEIOTICALLY UP-REGULATED GENE 157 PROTEIN"/>
    <property type="match status" value="1"/>
</dbReference>
<dbReference type="AlphaFoldDB" id="A0A398CKB9"/>
<evidence type="ECO:0000313" key="2">
    <source>
        <dbReference type="Proteomes" id="UP000266340"/>
    </source>
</evidence>
<dbReference type="SUPFAM" id="SSF48208">
    <property type="entry name" value="Six-hairpin glycosidases"/>
    <property type="match status" value="1"/>
</dbReference>
<comment type="caution">
    <text evidence="1">The sequence shown here is derived from an EMBL/GenBank/DDBJ whole genome shotgun (WGS) entry which is preliminary data.</text>
</comment>